<evidence type="ECO:0000256" key="10">
    <source>
        <dbReference type="ARBA" id="ARBA00048567"/>
    </source>
</evidence>
<dbReference type="GO" id="GO:0005524">
    <property type="term" value="F:ATP binding"/>
    <property type="evidence" value="ECO:0007669"/>
    <property type="project" value="UniProtKB-UniRule"/>
</dbReference>
<keyword evidence="9 11" id="KW-0057">Aromatic amino acid biosynthesis</keyword>
<feature type="binding site" evidence="11">
    <location>
        <position position="119"/>
    </location>
    <ligand>
        <name>ATP</name>
        <dbReference type="ChEBI" id="CHEBI:30616"/>
    </ligand>
</feature>
<keyword evidence="5 11" id="KW-0808">Transferase</keyword>
<evidence type="ECO:0000256" key="6">
    <source>
        <dbReference type="ARBA" id="ARBA00022741"/>
    </source>
</evidence>
<dbReference type="InterPro" id="IPR027417">
    <property type="entry name" value="P-loop_NTPase"/>
</dbReference>
<evidence type="ECO:0000256" key="2">
    <source>
        <dbReference type="ARBA" id="ARBA00006997"/>
    </source>
</evidence>
<comment type="cofactor">
    <cofactor evidence="11">
        <name>Mg(2+)</name>
        <dbReference type="ChEBI" id="CHEBI:18420"/>
    </cofactor>
    <text evidence="11">Binds 1 Mg(2+) ion per subunit.</text>
</comment>
<keyword evidence="11" id="KW-0479">Metal-binding</keyword>
<feature type="binding site" evidence="11">
    <location>
        <position position="16"/>
    </location>
    <ligand>
        <name>Mg(2+)</name>
        <dbReference type="ChEBI" id="CHEBI:18420"/>
    </ligand>
</feature>
<comment type="pathway">
    <text evidence="1 11">Metabolic intermediate biosynthesis; chorismate biosynthesis; chorismate from D-erythrose 4-phosphate and phosphoenolpyruvate: step 5/7.</text>
</comment>
<evidence type="ECO:0000256" key="9">
    <source>
        <dbReference type="ARBA" id="ARBA00023141"/>
    </source>
</evidence>
<dbReference type="AlphaFoldDB" id="A0A926EDJ8"/>
<gene>
    <name evidence="11" type="primary">aroK</name>
    <name evidence="12" type="ORF">H8709_05265</name>
</gene>
<dbReference type="GO" id="GO:0004765">
    <property type="term" value="F:shikimate kinase activity"/>
    <property type="evidence" value="ECO:0007669"/>
    <property type="project" value="UniProtKB-UniRule"/>
</dbReference>
<feature type="binding site" evidence="11">
    <location>
        <begin position="12"/>
        <end position="17"/>
    </location>
    <ligand>
        <name>ATP</name>
        <dbReference type="ChEBI" id="CHEBI:30616"/>
    </ligand>
</feature>
<comment type="caution">
    <text evidence="11">Lacks conserved residue(s) required for the propagation of feature annotation.</text>
</comment>
<evidence type="ECO:0000256" key="8">
    <source>
        <dbReference type="ARBA" id="ARBA00022840"/>
    </source>
</evidence>
<dbReference type="Gene3D" id="3.40.50.300">
    <property type="entry name" value="P-loop containing nucleotide triphosphate hydrolases"/>
    <property type="match status" value="1"/>
</dbReference>
<keyword evidence="13" id="KW-1185">Reference proteome</keyword>
<sequence length="176" mass="20052">MLHNIVLCGFMGSGKTTIGKMLAGHLLFTYVDTDDVIEASTGMTVPQIFEVHGEEHYRDLEHAAVQDLTSRNKSQVIATGGGMMTFERNVELFHSHGDRVIFLDIPFDVCYKRIKDSDRPLVRNNTPEKLRELYNARRDLYLKACDQRITGLDSEAIVREIIQGIELSYTPESERF</sequence>
<dbReference type="InterPro" id="IPR023000">
    <property type="entry name" value="Shikimate_kinase_CS"/>
</dbReference>
<feature type="binding site" evidence="11">
    <location>
        <position position="81"/>
    </location>
    <ligand>
        <name>substrate</name>
    </ligand>
</feature>
<evidence type="ECO:0000313" key="12">
    <source>
        <dbReference type="EMBL" id="MBC8570234.1"/>
    </source>
</evidence>
<comment type="function">
    <text evidence="11">Catalyzes the specific phosphorylation of the 3-hydroxyl group of shikimic acid using ATP as a cosubstrate.</text>
</comment>
<dbReference type="PANTHER" id="PTHR21087:SF16">
    <property type="entry name" value="SHIKIMATE KINASE 1, CHLOROPLASTIC"/>
    <property type="match status" value="1"/>
</dbReference>
<dbReference type="SUPFAM" id="SSF52540">
    <property type="entry name" value="P-loop containing nucleoside triphosphate hydrolases"/>
    <property type="match status" value="1"/>
</dbReference>
<dbReference type="PROSITE" id="PS01128">
    <property type="entry name" value="SHIKIMATE_KINASE"/>
    <property type="match status" value="1"/>
</dbReference>
<protein>
    <recommendedName>
        <fullName evidence="3 11">Shikimate kinase</fullName>
        <shortName evidence="11">SK</shortName>
        <ecNumber evidence="3 11">2.7.1.71</ecNumber>
    </recommendedName>
</protein>
<dbReference type="GO" id="GO:0000287">
    <property type="term" value="F:magnesium ion binding"/>
    <property type="evidence" value="ECO:0007669"/>
    <property type="project" value="UniProtKB-UniRule"/>
</dbReference>
<evidence type="ECO:0000256" key="4">
    <source>
        <dbReference type="ARBA" id="ARBA00022605"/>
    </source>
</evidence>
<dbReference type="CDD" id="cd00464">
    <property type="entry name" value="SK"/>
    <property type="match status" value="1"/>
</dbReference>
<keyword evidence="7 11" id="KW-0418">Kinase</keyword>
<keyword evidence="11" id="KW-0963">Cytoplasm</keyword>
<comment type="catalytic activity">
    <reaction evidence="10 11">
        <text>shikimate + ATP = 3-phosphoshikimate + ADP + H(+)</text>
        <dbReference type="Rhea" id="RHEA:13121"/>
        <dbReference type="ChEBI" id="CHEBI:15378"/>
        <dbReference type="ChEBI" id="CHEBI:30616"/>
        <dbReference type="ChEBI" id="CHEBI:36208"/>
        <dbReference type="ChEBI" id="CHEBI:145989"/>
        <dbReference type="ChEBI" id="CHEBI:456216"/>
        <dbReference type="EC" id="2.7.1.71"/>
    </reaction>
</comment>
<dbReference type="PRINTS" id="PR01100">
    <property type="entry name" value="SHIKIMTKNASE"/>
</dbReference>
<evidence type="ECO:0000256" key="1">
    <source>
        <dbReference type="ARBA" id="ARBA00004842"/>
    </source>
</evidence>
<feature type="binding site" evidence="11">
    <location>
        <position position="34"/>
    </location>
    <ligand>
        <name>substrate</name>
    </ligand>
</feature>
<proteinExistence type="inferred from homology"/>
<dbReference type="GO" id="GO:0008652">
    <property type="term" value="P:amino acid biosynthetic process"/>
    <property type="evidence" value="ECO:0007669"/>
    <property type="project" value="UniProtKB-KW"/>
</dbReference>
<comment type="similarity">
    <text evidence="2 11">Belongs to the shikimate kinase family.</text>
</comment>
<dbReference type="EMBL" id="JACRTC010000003">
    <property type="protein sequence ID" value="MBC8570234.1"/>
    <property type="molecule type" value="Genomic_DNA"/>
</dbReference>
<feature type="binding site" evidence="11">
    <location>
        <position position="137"/>
    </location>
    <ligand>
        <name>substrate</name>
    </ligand>
</feature>
<dbReference type="Proteomes" id="UP000660861">
    <property type="component" value="Unassembled WGS sequence"/>
</dbReference>
<dbReference type="RefSeq" id="WP_262397336.1">
    <property type="nucleotide sequence ID" value="NZ_JACRTC010000003.1"/>
</dbReference>
<evidence type="ECO:0000256" key="7">
    <source>
        <dbReference type="ARBA" id="ARBA00022777"/>
    </source>
</evidence>
<dbReference type="GO" id="GO:0009423">
    <property type="term" value="P:chorismate biosynthetic process"/>
    <property type="evidence" value="ECO:0007669"/>
    <property type="project" value="UniProtKB-UniRule"/>
</dbReference>
<name>A0A926EDJ8_9FIRM</name>
<dbReference type="EC" id="2.7.1.71" evidence="3 11"/>
<keyword evidence="6 11" id="KW-0547">Nucleotide-binding</keyword>
<reference evidence="12" key="1">
    <citation type="submission" date="2020-08" db="EMBL/GenBank/DDBJ databases">
        <title>Genome public.</title>
        <authorList>
            <person name="Liu C."/>
            <person name="Sun Q."/>
        </authorList>
    </citation>
    <scope>NUCLEOTIDE SEQUENCE</scope>
    <source>
        <strain evidence="12">NSJ-54</strain>
    </source>
</reference>
<dbReference type="PANTHER" id="PTHR21087">
    <property type="entry name" value="SHIKIMATE KINASE"/>
    <property type="match status" value="1"/>
</dbReference>
<keyword evidence="11" id="KW-0460">Magnesium</keyword>
<evidence type="ECO:0000256" key="11">
    <source>
        <dbReference type="HAMAP-Rule" id="MF_00109"/>
    </source>
</evidence>
<dbReference type="GO" id="GO:0009073">
    <property type="term" value="P:aromatic amino acid family biosynthetic process"/>
    <property type="evidence" value="ECO:0007669"/>
    <property type="project" value="UniProtKB-KW"/>
</dbReference>
<evidence type="ECO:0000256" key="3">
    <source>
        <dbReference type="ARBA" id="ARBA00012154"/>
    </source>
</evidence>
<dbReference type="GO" id="GO:0005829">
    <property type="term" value="C:cytosol"/>
    <property type="evidence" value="ECO:0007669"/>
    <property type="project" value="TreeGrafter"/>
</dbReference>
<comment type="subunit">
    <text evidence="11">Monomer.</text>
</comment>
<organism evidence="12 13">
    <name type="scientific">Zongyangia hominis</name>
    <dbReference type="NCBI Taxonomy" id="2763677"/>
    <lineage>
        <taxon>Bacteria</taxon>
        <taxon>Bacillati</taxon>
        <taxon>Bacillota</taxon>
        <taxon>Clostridia</taxon>
        <taxon>Eubacteriales</taxon>
        <taxon>Oscillospiraceae</taxon>
        <taxon>Zongyangia</taxon>
    </lineage>
</organism>
<evidence type="ECO:0000313" key="13">
    <source>
        <dbReference type="Proteomes" id="UP000660861"/>
    </source>
</evidence>
<accession>A0A926EDJ8</accession>
<evidence type="ECO:0000256" key="5">
    <source>
        <dbReference type="ARBA" id="ARBA00022679"/>
    </source>
</evidence>
<dbReference type="InterPro" id="IPR000623">
    <property type="entry name" value="Shikimate_kinase/TSH1"/>
</dbReference>
<comment type="caution">
    <text evidence="12">The sequence shown here is derived from an EMBL/GenBank/DDBJ whole genome shotgun (WGS) entry which is preliminary data.</text>
</comment>
<feature type="binding site" evidence="11">
    <location>
        <position position="58"/>
    </location>
    <ligand>
        <name>substrate</name>
    </ligand>
</feature>
<dbReference type="Pfam" id="PF01202">
    <property type="entry name" value="SKI"/>
    <property type="match status" value="1"/>
</dbReference>
<keyword evidence="8 11" id="KW-0067">ATP-binding</keyword>
<dbReference type="HAMAP" id="MF_00109">
    <property type="entry name" value="Shikimate_kinase"/>
    <property type="match status" value="1"/>
</dbReference>
<comment type="subcellular location">
    <subcellularLocation>
        <location evidence="11">Cytoplasm</location>
    </subcellularLocation>
</comment>
<dbReference type="InterPro" id="IPR031322">
    <property type="entry name" value="Shikimate/glucono_kinase"/>
</dbReference>
<keyword evidence="4 11" id="KW-0028">Amino-acid biosynthesis</keyword>